<dbReference type="GO" id="GO:0042910">
    <property type="term" value="F:xenobiotic transmembrane transporter activity"/>
    <property type="evidence" value="ECO:0007669"/>
    <property type="project" value="InterPro"/>
</dbReference>
<feature type="transmembrane region" description="Helical" evidence="1">
    <location>
        <begin position="6"/>
        <end position="31"/>
    </location>
</feature>
<evidence type="ECO:0000313" key="2">
    <source>
        <dbReference type="EMBL" id="AWG42845.1"/>
    </source>
</evidence>
<dbReference type="Proteomes" id="UP000244655">
    <property type="component" value="Chromosome"/>
</dbReference>
<evidence type="ECO:0000256" key="1">
    <source>
        <dbReference type="SAM" id="Phobius"/>
    </source>
</evidence>
<name>A0A2S1LX50_9SPIR</name>
<gene>
    <name evidence="2" type="ORF">CR532_02485</name>
</gene>
<dbReference type="GO" id="GO:0016020">
    <property type="term" value="C:membrane"/>
    <property type="evidence" value="ECO:0007669"/>
    <property type="project" value="InterPro"/>
</dbReference>
<proteinExistence type="predicted"/>
<sequence length="81" mass="8944">MSKYSGQLLTLSFIISVLVAVLVFIFVGSILEHVGATGEIKDYVKRYFSISIYGIPVMFLSMSIVFIINTIGSIAISMELF</sequence>
<keyword evidence="1" id="KW-0812">Transmembrane</keyword>
<dbReference type="OrthoDB" id="9811110at2"/>
<reference evidence="2 3" key="1">
    <citation type="submission" date="2018-01" db="EMBL/GenBank/DDBJ databases">
        <title>Genome sequence of Borrelia tachyglossi.</title>
        <authorList>
            <person name="Gofton A.W."/>
        </authorList>
    </citation>
    <scope>NUCLEOTIDE SEQUENCE [LARGE SCALE GENOMIC DNA]</scope>
    <source>
        <strain evidence="2 3">Bc-F10-1268</strain>
    </source>
</reference>
<dbReference type="EMBL" id="CP025785">
    <property type="protein sequence ID" value="AWG42845.1"/>
    <property type="molecule type" value="Genomic_DNA"/>
</dbReference>
<dbReference type="GO" id="GO:0015297">
    <property type="term" value="F:antiporter activity"/>
    <property type="evidence" value="ECO:0007669"/>
    <property type="project" value="InterPro"/>
</dbReference>
<protein>
    <submittedName>
        <fullName evidence="2">Uncharacterized protein</fullName>
    </submittedName>
</protein>
<feature type="transmembrane region" description="Helical" evidence="1">
    <location>
        <begin position="52"/>
        <end position="76"/>
    </location>
</feature>
<evidence type="ECO:0000313" key="3">
    <source>
        <dbReference type="Proteomes" id="UP000244655"/>
    </source>
</evidence>
<dbReference type="AlphaFoldDB" id="A0A2S1LX50"/>
<keyword evidence="1" id="KW-0472">Membrane</keyword>
<keyword evidence="3" id="KW-1185">Reference proteome</keyword>
<dbReference type="Pfam" id="PF01554">
    <property type="entry name" value="MatE"/>
    <property type="match status" value="1"/>
</dbReference>
<accession>A0A2S1LX50</accession>
<organism evidence="2 3">
    <name type="scientific">Candidatus Borreliella tachyglossi</name>
    <dbReference type="NCBI Taxonomy" id="1964448"/>
    <lineage>
        <taxon>Bacteria</taxon>
        <taxon>Pseudomonadati</taxon>
        <taxon>Spirochaetota</taxon>
        <taxon>Spirochaetia</taxon>
        <taxon>Spirochaetales</taxon>
        <taxon>Borreliaceae</taxon>
        <taxon>Borreliella</taxon>
    </lineage>
</organism>
<keyword evidence="1" id="KW-1133">Transmembrane helix</keyword>
<dbReference type="InterPro" id="IPR002528">
    <property type="entry name" value="MATE_fam"/>
</dbReference>